<organism evidence="1 2">
    <name type="scientific">Protopolystoma xenopodis</name>
    <dbReference type="NCBI Taxonomy" id="117903"/>
    <lineage>
        <taxon>Eukaryota</taxon>
        <taxon>Metazoa</taxon>
        <taxon>Spiralia</taxon>
        <taxon>Lophotrochozoa</taxon>
        <taxon>Platyhelminthes</taxon>
        <taxon>Monogenea</taxon>
        <taxon>Polyopisthocotylea</taxon>
        <taxon>Polystomatidea</taxon>
        <taxon>Polystomatidae</taxon>
        <taxon>Protopolystoma</taxon>
    </lineage>
</organism>
<comment type="caution">
    <text evidence="1">The sequence shown here is derived from an EMBL/GenBank/DDBJ whole genome shotgun (WGS) entry which is preliminary data.</text>
</comment>
<accession>A0A3S5B248</accession>
<evidence type="ECO:0000313" key="2">
    <source>
        <dbReference type="Proteomes" id="UP000784294"/>
    </source>
</evidence>
<name>A0A3S5B248_9PLAT</name>
<dbReference type="Proteomes" id="UP000784294">
    <property type="component" value="Unassembled WGS sequence"/>
</dbReference>
<keyword evidence="2" id="KW-1185">Reference proteome</keyword>
<reference evidence="1" key="1">
    <citation type="submission" date="2018-11" db="EMBL/GenBank/DDBJ databases">
        <authorList>
            <consortium name="Pathogen Informatics"/>
        </authorList>
    </citation>
    <scope>NUCLEOTIDE SEQUENCE</scope>
</reference>
<evidence type="ECO:0000313" key="1">
    <source>
        <dbReference type="EMBL" id="VEL43624.1"/>
    </source>
</evidence>
<proteinExistence type="predicted"/>
<gene>
    <name evidence="1" type="ORF">PXEA_LOCUS37064</name>
</gene>
<sequence length="115" mass="12899">MSKNYSRNRIVRRCSASVQRVSLARCWKSRASLHVGSRKSSLVQPRAICRLEFPASGQDQLLSQGRLAEEVESRSGYSHQIDPGSWYESIFLPEEPHPSLRGLQSGLELGNLSDD</sequence>
<dbReference type="EMBL" id="CAAALY010283344">
    <property type="protein sequence ID" value="VEL43624.1"/>
    <property type="molecule type" value="Genomic_DNA"/>
</dbReference>
<dbReference type="AlphaFoldDB" id="A0A3S5B248"/>
<protein>
    <submittedName>
        <fullName evidence="1">Uncharacterized protein</fullName>
    </submittedName>
</protein>